<evidence type="ECO:0000259" key="2">
    <source>
        <dbReference type="Pfam" id="PF03328"/>
    </source>
</evidence>
<keyword evidence="1" id="KW-0479">Metal-binding</keyword>
<dbReference type="EMBL" id="CP097332">
    <property type="protein sequence ID" value="UQX89048.1"/>
    <property type="molecule type" value="Genomic_DNA"/>
</dbReference>
<dbReference type="GO" id="GO:0016829">
    <property type="term" value="F:lyase activity"/>
    <property type="evidence" value="ECO:0007669"/>
    <property type="project" value="UniProtKB-KW"/>
</dbReference>
<organism evidence="3 4">
    <name type="scientific">Jatrophihabitans telluris</name>
    <dbReference type="NCBI Taxonomy" id="2038343"/>
    <lineage>
        <taxon>Bacteria</taxon>
        <taxon>Bacillati</taxon>
        <taxon>Actinomycetota</taxon>
        <taxon>Actinomycetes</taxon>
        <taxon>Jatrophihabitantales</taxon>
        <taxon>Jatrophihabitantaceae</taxon>
        <taxon>Jatrophihabitans</taxon>
    </lineage>
</organism>
<accession>A0ABY4QZU8</accession>
<dbReference type="Gene3D" id="3.20.20.60">
    <property type="entry name" value="Phosphoenolpyruvate-binding domains"/>
    <property type="match status" value="1"/>
</dbReference>
<dbReference type="InterPro" id="IPR005000">
    <property type="entry name" value="Aldolase/citrate-lyase_domain"/>
</dbReference>
<dbReference type="RefSeq" id="WP_249772944.1">
    <property type="nucleotide sequence ID" value="NZ_CP097332.1"/>
</dbReference>
<reference evidence="3" key="1">
    <citation type="journal article" date="2018" name="Int. J. Syst. Evol. Microbiol.">
        <title>Jatrophihabitans telluris sp. nov., isolated from sediment soil of lava forest wetlands and the emended description of the genus Jatrophihabitans.</title>
        <authorList>
            <person name="Lee K.C."/>
            <person name="Suh M.K."/>
            <person name="Eom M.K."/>
            <person name="Kim K.K."/>
            <person name="Kim J.S."/>
            <person name="Kim D.S."/>
            <person name="Ko S.H."/>
            <person name="Shin Y.K."/>
            <person name="Lee J.S."/>
        </authorList>
    </citation>
    <scope>NUCLEOTIDE SEQUENCE</scope>
    <source>
        <strain evidence="3">N237</strain>
    </source>
</reference>
<proteinExistence type="predicted"/>
<keyword evidence="4" id="KW-1185">Reference proteome</keyword>
<gene>
    <name evidence="3" type="ORF">M6D93_03370</name>
</gene>
<feature type="domain" description="HpcH/HpaI aldolase/citrate lyase" evidence="2">
    <location>
        <begin position="22"/>
        <end position="151"/>
    </location>
</feature>
<evidence type="ECO:0000256" key="1">
    <source>
        <dbReference type="ARBA" id="ARBA00022723"/>
    </source>
</evidence>
<reference evidence="3" key="2">
    <citation type="submission" date="2022-05" db="EMBL/GenBank/DDBJ databases">
        <authorList>
            <person name="Kim J.-S."/>
            <person name="Lee K."/>
            <person name="Suh M."/>
            <person name="Eom M."/>
            <person name="Kim J.-S."/>
            <person name="Kim D.-S."/>
            <person name="Ko S.-H."/>
            <person name="Shin Y."/>
            <person name="Lee J.-S."/>
        </authorList>
    </citation>
    <scope>NUCLEOTIDE SEQUENCE</scope>
    <source>
        <strain evidence="3">N237</strain>
    </source>
</reference>
<dbReference type="Pfam" id="PF03328">
    <property type="entry name" value="HpcH_HpaI"/>
    <property type="match status" value="1"/>
</dbReference>
<protein>
    <submittedName>
        <fullName evidence="3">HpcH/HpaI aldolase/citrate lyase family protein</fullName>
    </submittedName>
</protein>
<evidence type="ECO:0000313" key="4">
    <source>
        <dbReference type="Proteomes" id="UP001056336"/>
    </source>
</evidence>
<evidence type="ECO:0000313" key="3">
    <source>
        <dbReference type="EMBL" id="UQX89048.1"/>
    </source>
</evidence>
<name>A0ABY4QZU8_9ACTN</name>
<sequence length="218" mass="23203">MSDLEVWLLGGCTDLRRYEVDSAADGVLICDLTTGTDAREKREHRRDLSQWLAHGGRAVARVNSITTPFCGEDVEEVLGLPGLSALLLPDIRVPAALRSFAKRIARAEVPVLAEIASAEGVARAAEIAEVPGVDGLVFDPMAYALDLGAALNERILSHPRSVLAVASRALRLEAPVEYEVSLEAGSPADYGFRGLVRSVRSVTAPPVRSVTVPPASRG</sequence>
<dbReference type="InterPro" id="IPR040442">
    <property type="entry name" value="Pyrv_kinase-like_dom_sf"/>
</dbReference>
<dbReference type="SUPFAM" id="SSF51621">
    <property type="entry name" value="Phosphoenolpyruvate/pyruvate domain"/>
    <property type="match status" value="1"/>
</dbReference>
<dbReference type="InterPro" id="IPR015813">
    <property type="entry name" value="Pyrv/PenolPyrv_kinase-like_dom"/>
</dbReference>
<dbReference type="Proteomes" id="UP001056336">
    <property type="component" value="Chromosome"/>
</dbReference>
<keyword evidence="3" id="KW-0456">Lyase</keyword>